<feature type="compositionally biased region" description="Pro residues" evidence="1">
    <location>
        <begin position="647"/>
        <end position="661"/>
    </location>
</feature>
<protein>
    <submittedName>
        <fullName evidence="2">Uncharacterized protein</fullName>
    </submittedName>
</protein>
<evidence type="ECO:0000313" key="3">
    <source>
        <dbReference type="Proteomes" id="UP001190700"/>
    </source>
</evidence>
<feature type="compositionally biased region" description="Pro residues" evidence="1">
    <location>
        <begin position="543"/>
        <end position="557"/>
    </location>
</feature>
<name>A0AAE0CHZ2_9CHLO</name>
<feature type="compositionally biased region" description="Pro residues" evidence="1">
    <location>
        <begin position="756"/>
        <end position="765"/>
    </location>
</feature>
<reference evidence="2 3" key="1">
    <citation type="journal article" date="2015" name="Genome Biol. Evol.">
        <title>Comparative Genomics of a Bacterivorous Green Alga Reveals Evolutionary Causalities and Consequences of Phago-Mixotrophic Mode of Nutrition.</title>
        <authorList>
            <person name="Burns J.A."/>
            <person name="Paasch A."/>
            <person name="Narechania A."/>
            <person name="Kim E."/>
        </authorList>
    </citation>
    <scope>NUCLEOTIDE SEQUENCE [LARGE SCALE GENOMIC DNA]</scope>
    <source>
        <strain evidence="2 3">PLY_AMNH</strain>
    </source>
</reference>
<feature type="region of interest" description="Disordered" evidence="1">
    <location>
        <begin position="698"/>
        <end position="765"/>
    </location>
</feature>
<evidence type="ECO:0000256" key="1">
    <source>
        <dbReference type="SAM" id="MobiDB-lite"/>
    </source>
</evidence>
<dbReference type="Proteomes" id="UP001190700">
    <property type="component" value="Unassembled WGS sequence"/>
</dbReference>
<evidence type="ECO:0000313" key="2">
    <source>
        <dbReference type="EMBL" id="KAK3254157.1"/>
    </source>
</evidence>
<accession>A0AAE0CHZ2</accession>
<feature type="compositionally biased region" description="Pro residues" evidence="1">
    <location>
        <begin position="728"/>
        <end position="742"/>
    </location>
</feature>
<feature type="compositionally biased region" description="Pro residues" evidence="1">
    <location>
        <begin position="574"/>
        <end position="598"/>
    </location>
</feature>
<feature type="compositionally biased region" description="Low complexity" evidence="1">
    <location>
        <begin position="743"/>
        <end position="755"/>
    </location>
</feature>
<feature type="compositionally biased region" description="Pro residues" evidence="1">
    <location>
        <begin position="606"/>
        <end position="639"/>
    </location>
</feature>
<dbReference type="AlphaFoldDB" id="A0AAE0CHZ2"/>
<comment type="caution">
    <text evidence="2">The sequence shown here is derived from an EMBL/GenBank/DDBJ whole genome shotgun (WGS) entry which is preliminary data.</text>
</comment>
<keyword evidence="3" id="KW-1185">Reference proteome</keyword>
<proteinExistence type="predicted"/>
<feature type="compositionally biased region" description="Pro residues" evidence="1">
    <location>
        <begin position="101"/>
        <end position="113"/>
    </location>
</feature>
<feature type="compositionally biased region" description="Pro residues" evidence="1">
    <location>
        <begin position="526"/>
        <end position="536"/>
    </location>
</feature>
<feature type="compositionally biased region" description="Pro residues" evidence="1">
    <location>
        <begin position="72"/>
        <end position="94"/>
    </location>
</feature>
<gene>
    <name evidence="2" type="ORF">CYMTET_36623</name>
</gene>
<organism evidence="2 3">
    <name type="scientific">Cymbomonas tetramitiformis</name>
    <dbReference type="NCBI Taxonomy" id="36881"/>
    <lineage>
        <taxon>Eukaryota</taxon>
        <taxon>Viridiplantae</taxon>
        <taxon>Chlorophyta</taxon>
        <taxon>Pyramimonadophyceae</taxon>
        <taxon>Pyramimonadales</taxon>
        <taxon>Pyramimonadaceae</taxon>
        <taxon>Cymbomonas</taxon>
    </lineage>
</organism>
<feature type="region of interest" description="Disordered" evidence="1">
    <location>
        <begin position="66"/>
        <end position="142"/>
    </location>
</feature>
<dbReference type="EMBL" id="LGRX02024064">
    <property type="protein sequence ID" value="KAK3254157.1"/>
    <property type="molecule type" value="Genomic_DNA"/>
</dbReference>
<feature type="region of interest" description="Disordered" evidence="1">
    <location>
        <begin position="526"/>
        <end position="661"/>
    </location>
</feature>
<sequence>MAYMEVLGLWPRGTPLPVSEVMAAFRERVAHRLLTRTHPLLAGGSALAVSAGASLCPDVEAPPPLAGSSLPPLSPAPLPTRRPLSQDPPSPPALLPLDPSEAPPPLLPLPGPALPRRAHKDARKSSALLLPPRVPPERRMPPPPTFPFLGLRWYYGAGQRAMTIEYKRSRGLHCALQISGVEGSGFVGTAIPTFEEAAEHIAATYCRRSTRAACTFLELIDDEDCHAYWDVDRPHSPPLPGVEAERIHAATLSASLAGIRIFLGERYGVRAVPDEAFLIAESCTPSKSSFHVILKRRMGGSAGRRAFAAQLALQAAATPGPMEWVDLAPYGSSQALRALWCCKDGAANWKRPLQGWGPLRARSEFFVTNVDPSAPLLVPVAQGGPMRPPNMPSSCTPAIAGAALTWEEATSVAAAASAPPPEQAADAVRVAREAVRALEAAGVCRPPGHRGATCTEAQVAPRGAGGLLSVYFTNGPDGRGCFANPDEVHRRNNFSIGVMPCGGVTYFCLSPGCGSRALPAVPCPPSGPAPAPPPLPTSASIPLTPPPSAPTSPPLPPSTVDLPPSQPSASTMGPPSPSALVPLPPSSPVPSALPPSPPSASASAPAPLPPPPPASGPALPSLPPPLSPPSRPPSTPSIPPARSHLATPPPFAALGLLPPPPPCSMATPSALALLAPPASTTVLPHLMPPATTLMGLPLLAPSPLPLPPSDSGKPPASLLPRPLGFSTLPPPLAPSAPPPTGPDPALRRVPLSLPLLPRPPPPSTC</sequence>